<dbReference type="Pfam" id="PF00063">
    <property type="entry name" value="Myosin_head"/>
    <property type="match status" value="2"/>
</dbReference>
<feature type="domain" description="Myosin motor" evidence="8">
    <location>
        <begin position="113"/>
        <end position="886"/>
    </location>
</feature>
<dbReference type="InterPro" id="IPR027417">
    <property type="entry name" value="P-loop_NTPase"/>
</dbReference>
<evidence type="ECO:0000313" key="10">
    <source>
        <dbReference type="Proteomes" id="UP000591131"/>
    </source>
</evidence>
<dbReference type="PRINTS" id="PR00193">
    <property type="entry name" value="MYOSINHEAVY"/>
</dbReference>
<feature type="binding site" evidence="6">
    <location>
        <begin position="213"/>
        <end position="220"/>
    </location>
    <ligand>
        <name>ATP</name>
        <dbReference type="ChEBI" id="CHEBI:30616"/>
    </ligand>
</feature>
<evidence type="ECO:0000256" key="7">
    <source>
        <dbReference type="SAM" id="MobiDB-lite"/>
    </source>
</evidence>
<dbReference type="GO" id="GO:0016459">
    <property type="term" value="C:myosin complex"/>
    <property type="evidence" value="ECO:0007669"/>
    <property type="project" value="UniProtKB-KW"/>
</dbReference>
<keyword evidence="1 6" id="KW-0547">Nucleotide-binding</keyword>
<dbReference type="InterPro" id="IPR036961">
    <property type="entry name" value="Kinesin_motor_dom_sf"/>
</dbReference>
<dbReference type="GO" id="GO:0051015">
    <property type="term" value="F:actin filament binding"/>
    <property type="evidence" value="ECO:0007669"/>
    <property type="project" value="TreeGrafter"/>
</dbReference>
<comment type="similarity">
    <text evidence="6">Belongs to the TRAFAC class myosin-kinesin ATPase superfamily. Myosin family.</text>
</comment>
<proteinExistence type="inferred from homology"/>
<feature type="region of interest" description="Disordered" evidence="7">
    <location>
        <begin position="1257"/>
        <end position="1281"/>
    </location>
</feature>
<dbReference type="Proteomes" id="UP000591131">
    <property type="component" value="Unassembled WGS sequence"/>
</dbReference>
<gene>
    <name evidence="9" type="ORF">FOL47_004572</name>
</gene>
<dbReference type="GO" id="GO:0016020">
    <property type="term" value="C:membrane"/>
    <property type="evidence" value="ECO:0007669"/>
    <property type="project" value="TreeGrafter"/>
</dbReference>
<keyword evidence="10" id="KW-1185">Reference proteome</keyword>
<feature type="compositionally biased region" description="Basic residues" evidence="7">
    <location>
        <begin position="1"/>
        <end position="14"/>
    </location>
</feature>
<dbReference type="SUPFAM" id="SSF52540">
    <property type="entry name" value="P-loop containing nucleoside triphosphate hydrolases"/>
    <property type="match status" value="1"/>
</dbReference>
<keyword evidence="4 6" id="KW-0505">Motor protein</keyword>
<protein>
    <recommendedName>
        <fullName evidence="8">Myosin motor domain-containing protein</fullName>
    </recommendedName>
</protein>
<sequence length="1419" mass="158293">MLHRRSKRHHHHDTRPRGQYNKHTPRQHKKAYGREWSSTPLKNSIASFEIGSTVWVPVDNDDAWEVGEVIGIDENNSIIIRLNQTNNTEKNDVEVTIPKDCPIYPVSRAYGREDVDDLTSLKHLHEPALLQVLQNRFNRDELYTMCGPILLAVNPFKAIPGLYEKHVVDKFLKDADDLVHTPHVFSTALQAYRGMCGESSVRQGVSQSILISGESGAGKTETTKLVMQFLSACGRAFKGDINRQVLESNPLLEAFGNACTLRNDNSSRFGKFIQLQFDGEKDHLKLKGARIETYLLEKIRVTNQIQGERNFHIFYQICAAAAVSRRMRDGDGEEKCIYTYPQILGGAEGTKKMDIELRGLSDHACFSYLTRDTAVHKLSHGEDLEGFERTVHAMTVIGYGKDGIEHIFRMAAAILRLGNVEFAAPDGDSESSIVINKDELQMACDLLELDSELMERSLCSKSYNAVDDHCVIPLPVEKAIEQRDALARFLYGLVFTRVVVKTNSACVTSTPSTNERCRRQSVASSLADFTDDGSLFCGVLDIFGFEYYRNNTFEQLCINYANERLQGFFVDYVFNHEQQVYHKDGIHWESVVLDYPDNQASIALLDGRPNGLLTLLDEECKVVGGSDDNYFGKIAKSHSHTKKGEVDLKNLNHRSRRMFEVVKQKKVSFIVSHFAGPVEYSCEQFLDKNRDAMSNDLVTALATNKELRRGLRTFRSDSNMSLPSMAAGGGAPPPRKRQKLYTVAGEFREQLSSLMTVLKETNPHFIRCIKPNQKNLPNRFERCSVVDQLRYGGVIQAVEVARNGYPVRIGLSDFAQDYWPVLANGMEGCEYRKDVRDLKDRIRASMEILAKEIESDKDVKEFLFLVGNSKVFLKRPAYEHLNYMLHCKRSIKACQIQAVWRGMKQRKEMVRVKAALVKLQRAAKRYIIRIRERRRVAAIAIQSWLRKIIATRGYNKWRSSVRYSVKVIESYWARVLEERRRMVDIDQLETLSAVNSPSMEKTENSPINANDVTRITGGPVPNDDLLSAFAIRPYRLSTGSLSSCHSMPCYDSMCIDSGGKCRPAGGTATRRLSVASSSGGSSSSSNRMDTIQKVNEVDSRRGGYIRCDQVTKMRTPSLSARSVAASPPSLLAHTPTRGFGGSPPRLGAAPPRRFRESAVNFGFPRPGTPLLAHQRIRSLPHPGGASMHIVQGSIAKHVPMTALGSLVSPTALSHRSRTPSFFGPSRPLRAAESISLASPPPITLHKQSQFIPPFSPPPPTGVTFRPTKQQAAGSFGPPTAYHQQRTAIATSCNNGQHNFRQRLRVPKVPSFNLRTFTEGASSSSRTGQQQAKQQQQSRGGGGAGPTTAMQAFHPPTCSNAAAANSRPVSGSVPWMPPSINRNANSIEEWARLQIRAAKRISPGCEEQESISSYATATND</sequence>
<dbReference type="Gene3D" id="3.40.850.10">
    <property type="entry name" value="Kinesin motor domain"/>
    <property type="match status" value="1"/>
</dbReference>
<dbReference type="PROSITE" id="PS50096">
    <property type="entry name" value="IQ"/>
    <property type="match status" value="1"/>
</dbReference>
<dbReference type="OrthoDB" id="6108017at2759"/>
<evidence type="ECO:0000256" key="1">
    <source>
        <dbReference type="ARBA" id="ARBA00022741"/>
    </source>
</evidence>
<dbReference type="PANTHER" id="PTHR13140:SF706">
    <property type="entry name" value="DILUTE CLASS UNCONVENTIONAL MYOSIN, ISOFORM C"/>
    <property type="match status" value="1"/>
</dbReference>
<keyword evidence="5 6" id="KW-0009">Actin-binding</keyword>
<dbReference type="Gene3D" id="1.20.120.720">
    <property type="entry name" value="Myosin VI head, motor domain, U50 subdomain"/>
    <property type="match status" value="1"/>
</dbReference>
<organism evidence="9 10">
    <name type="scientific">Perkinsus chesapeaki</name>
    <name type="common">Clam parasite</name>
    <name type="synonym">Perkinsus andrewsi</name>
    <dbReference type="NCBI Taxonomy" id="330153"/>
    <lineage>
        <taxon>Eukaryota</taxon>
        <taxon>Sar</taxon>
        <taxon>Alveolata</taxon>
        <taxon>Perkinsozoa</taxon>
        <taxon>Perkinsea</taxon>
        <taxon>Perkinsida</taxon>
        <taxon>Perkinsidae</taxon>
        <taxon>Perkinsus</taxon>
    </lineage>
</organism>
<keyword evidence="2 6" id="KW-0067">ATP-binding</keyword>
<feature type="compositionally biased region" description="Low complexity" evidence="7">
    <location>
        <begin position="1326"/>
        <end position="1337"/>
    </location>
</feature>
<evidence type="ECO:0000313" key="9">
    <source>
        <dbReference type="EMBL" id="KAF4676869.1"/>
    </source>
</evidence>
<dbReference type="GO" id="GO:0005524">
    <property type="term" value="F:ATP binding"/>
    <property type="evidence" value="ECO:0007669"/>
    <property type="project" value="UniProtKB-UniRule"/>
</dbReference>
<dbReference type="Gene3D" id="1.10.10.820">
    <property type="match status" value="1"/>
</dbReference>
<dbReference type="CDD" id="cd00124">
    <property type="entry name" value="MYSc"/>
    <property type="match status" value="1"/>
</dbReference>
<feature type="region of interest" description="Disordered" evidence="7">
    <location>
        <begin position="718"/>
        <end position="737"/>
    </location>
</feature>
<dbReference type="GO" id="GO:0007015">
    <property type="term" value="P:actin filament organization"/>
    <property type="evidence" value="ECO:0007669"/>
    <property type="project" value="TreeGrafter"/>
</dbReference>
<dbReference type="EMBL" id="JAAPAO010000026">
    <property type="protein sequence ID" value="KAF4676869.1"/>
    <property type="molecule type" value="Genomic_DNA"/>
</dbReference>
<evidence type="ECO:0000256" key="2">
    <source>
        <dbReference type="ARBA" id="ARBA00022840"/>
    </source>
</evidence>
<feature type="region of interest" description="Disordered" evidence="7">
    <location>
        <begin position="1118"/>
        <end position="1143"/>
    </location>
</feature>
<feature type="region of interest" description="Actin-binding" evidence="6">
    <location>
        <begin position="751"/>
        <end position="773"/>
    </location>
</feature>
<evidence type="ECO:0000256" key="4">
    <source>
        <dbReference type="ARBA" id="ARBA00023175"/>
    </source>
</evidence>
<evidence type="ECO:0000259" key="8">
    <source>
        <dbReference type="PROSITE" id="PS51456"/>
    </source>
</evidence>
<dbReference type="InterPro" id="IPR001609">
    <property type="entry name" value="Myosin_head_motor_dom-like"/>
</dbReference>
<dbReference type="GO" id="GO:0005737">
    <property type="term" value="C:cytoplasm"/>
    <property type="evidence" value="ECO:0007669"/>
    <property type="project" value="TreeGrafter"/>
</dbReference>
<dbReference type="PROSITE" id="PS51456">
    <property type="entry name" value="MYOSIN_MOTOR"/>
    <property type="match status" value="1"/>
</dbReference>
<evidence type="ECO:0000256" key="5">
    <source>
        <dbReference type="ARBA" id="ARBA00023203"/>
    </source>
</evidence>
<keyword evidence="3 6" id="KW-0518">Myosin</keyword>
<dbReference type="PANTHER" id="PTHR13140">
    <property type="entry name" value="MYOSIN"/>
    <property type="match status" value="1"/>
</dbReference>
<comment type="caution">
    <text evidence="9">The sequence shown here is derived from an EMBL/GenBank/DDBJ whole genome shotgun (WGS) entry which is preliminary data.</text>
</comment>
<name>A0A7J6MZ15_PERCH</name>
<evidence type="ECO:0000256" key="6">
    <source>
        <dbReference type="PROSITE-ProRule" id="PRU00782"/>
    </source>
</evidence>
<evidence type="ECO:0000256" key="3">
    <source>
        <dbReference type="ARBA" id="ARBA00023123"/>
    </source>
</evidence>
<feature type="region of interest" description="Disordered" evidence="7">
    <location>
        <begin position="1318"/>
        <end position="1373"/>
    </location>
</feature>
<dbReference type="GO" id="GO:0000146">
    <property type="term" value="F:microfilament motor activity"/>
    <property type="evidence" value="ECO:0007669"/>
    <property type="project" value="TreeGrafter"/>
</dbReference>
<feature type="region of interest" description="Disordered" evidence="7">
    <location>
        <begin position="1"/>
        <end position="36"/>
    </location>
</feature>
<dbReference type="Gene3D" id="1.20.58.530">
    <property type="match status" value="1"/>
</dbReference>
<reference evidence="9 10" key="1">
    <citation type="submission" date="2020-04" db="EMBL/GenBank/DDBJ databases">
        <title>Perkinsus chesapeaki whole genome sequence.</title>
        <authorList>
            <person name="Bogema D.R."/>
        </authorList>
    </citation>
    <scope>NUCLEOTIDE SEQUENCE [LARGE SCALE GENOMIC DNA]</scope>
    <source>
        <strain evidence="9">ATCC PRA-425</strain>
    </source>
</reference>
<dbReference type="Gene3D" id="1.20.5.4820">
    <property type="match status" value="1"/>
</dbReference>
<feature type="compositionally biased region" description="Polar residues" evidence="7">
    <location>
        <begin position="1356"/>
        <end position="1368"/>
    </location>
</feature>
<dbReference type="SMART" id="SM00242">
    <property type="entry name" value="MYSc"/>
    <property type="match status" value="1"/>
</dbReference>
<accession>A0A7J6MZ15</accession>